<dbReference type="AlphaFoldDB" id="E6SFN3"/>
<evidence type="ECO:0000259" key="4">
    <source>
        <dbReference type="Pfam" id="PF17836"/>
    </source>
</evidence>
<keyword evidence="6" id="KW-1185">Reference proteome</keyword>
<dbReference type="EMBL" id="CP002343">
    <property type="protein sequence ID" value="ADU47778.1"/>
    <property type="molecule type" value="Genomic_DNA"/>
</dbReference>
<dbReference type="GO" id="GO:0016740">
    <property type="term" value="F:transferase activity"/>
    <property type="evidence" value="ECO:0007669"/>
    <property type="project" value="UniProtKB-KW"/>
</dbReference>
<accession>E6SFN3</accession>
<dbReference type="RefSeq" id="WP_013492094.1">
    <property type="nucleotide sequence ID" value="NC_014830.1"/>
</dbReference>
<protein>
    <submittedName>
        <fullName evidence="5">Transferase hexapeptide repeat containing protein</fullName>
    </submittedName>
</protein>
<dbReference type="InterPro" id="IPR041561">
    <property type="entry name" value="PglD_N"/>
</dbReference>
<evidence type="ECO:0000256" key="2">
    <source>
        <dbReference type="PIRSR" id="PIRSR620019-2"/>
    </source>
</evidence>
<reference evidence="5 6" key="1">
    <citation type="journal article" date="2010" name="Stand. Genomic Sci.">
        <title>Complete genome sequence of Intrasporangium calvum type strain (7 KIP).</title>
        <authorList>
            <person name="Del Rio T.G."/>
            <person name="Chertkov O."/>
            <person name="Yasawong M."/>
            <person name="Lucas S."/>
            <person name="Deshpande S."/>
            <person name="Cheng J.F."/>
            <person name="Detter C."/>
            <person name="Tapia R."/>
            <person name="Han C."/>
            <person name="Goodwin L."/>
            <person name="Pitluck S."/>
            <person name="Liolios K."/>
            <person name="Ivanova N."/>
            <person name="Mavromatis K."/>
            <person name="Pati A."/>
            <person name="Chen A."/>
            <person name="Palaniappan K."/>
            <person name="Land M."/>
            <person name="Hauser L."/>
            <person name="Chang Y.J."/>
            <person name="Jeffries C.D."/>
            <person name="Rohde M."/>
            <person name="Pukall R."/>
            <person name="Sikorski J."/>
            <person name="Goker M."/>
            <person name="Woyke T."/>
            <person name="Bristow J."/>
            <person name="Eisen J.A."/>
            <person name="Markowitz V."/>
            <person name="Hugenholtz P."/>
            <person name="Kyrpides N.C."/>
            <person name="Klenk H.P."/>
            <person name="Lapidus A."/>
        </authorList>
    </citation>
    <scope>NUCLEOTIDE SEQUENCE [LARGE SCALE GENOMIC DNA]</scope>
    <source>
        <strain evidence="6">ATCC 23552 / DSM 43043 / JCM 3097 / NBRC 12989 / 7 KIP</strain>
    </source>
</reference>
<dbReference type="eggNOG" id="COG0110">
    <property type="taxonomic scope" value="Bacteria"/>
</dbReference>
<dbReference type="InterPro" id="IPR011004">
    <property type="entry name" value="Trimer_LpxA-like_sf"/>
</dbReference>
<dbReference type="HOGENOM" id="CLU_081811_1_1_11"/>
<dbReference type="PANTHER" id="PTHR43300">
    <property type="entry name" value="ACETYLTRANSFERASE"/>
    <property type="match status" value="1"/>
</dbReference>
<dbReference type="Gene3D" id="3.40.50.20">
    <property type="match status" value="1"/>
</dbReference>
<name>E6SFN3_INTC7</name>
<dbReference type="Pfam" id="PF17836">
    <property type="entry name" value="PglD_N"/>
    <property type="match status" value="1"/>
</dbReference>
<dbReference type="KEGG" id="ica:Intca_1260"/>
<evidence type="ECO:0000256" key="3">
    <source>
        <dbReference type="SAM" id="MobiDB-lite"/>
    </source>
</evidence>
<dbReference type="Proteomes" id="UP000008914">
    <property type="component" value="Chromosome"/>
</dbReference>
<dbReference type="InterPro" id="IPR001451">
    <property type="entry name" value="Hexapep"/>
</dbReference>
<organism evidence="5 6">
    <name type="scientific">Intrasporangium calvum (strain ATCC 23552 / DSM 43043 / JCM 3097 / NBRC 12989 / NCIMB 10167 / NRRL B-3866 / 7 KIP)</name>
    <dbReference type="NCBI Taxonomy" id="710696"/>
    <lineage>
        <taxon>Bacteria</taxon>
        <taxon>Bacillati</taxon>
        <taxon>Actinomycetota</taxon>
        <taxon>Actinomycetes</taxon>
        <taxon>Micrococcales</taxon>
        <taxon>Intrasporangiaceae</taxon>
        <taxon>Intrasporangium</taxon>
    </lineage>
</organism>
<dbReference type="CDD" id="cd03360">
    <property type="entry name" value="LbH_AT_putative"/>
    <property type="match status" value="1"/>
</dbReference>
<feature type="domain" description="PglD N-terminal" evidence="4">
    <location>
        <begin position="24"/>
        <end position="95"/>
    </location>
</feature>
<dbReference type="Pfam" id="PF00132">
    <property type="entry name" value="Hexapep"/>
    <property type="match status" value="1"/>
</dbReference>
<dbReference type="PANTHER" id="PTHR43300:SF7">
    <property type="entry name" value="UDP-N-ACETYLBACILLOSAMINE N-ACETYLTRANSFERASE"/>
    <property type="match status" value="1"/>
</dbReference>
<feature type="active site" description="Proton acceptor" evidence="1">
    <location>
        <position position="189"/>
    </location>
</feature>
<feature type="region of interest" description="Disordered" evidence="3">
    <location>
        <begin position="105"/>
        <end position="138"/>
    </location>
</feature>
<proteinExistence type="predicted"/>
<evidence type="ECO:0000313" key="5">
    <source>
        <dbReference type="EMBL" id="ADU47778.1"/>
    </source>
</evidence>
<feature type="binding site" evidence="2">
    <location>
        <position position="85"/>
    </location>
    <ligand>
        <name>substrate</name>
    </ligand>
</feature>
<dbReference type="OrthoDB" id="9815592at2"/>
<feature type="site" description="Increases basicity of active site His" evidence="1">
    <location>
        <position position="190"/>
    </location>
</feature>
<evidence type="ECO:0000256" key="1">
    <source>
        <dbReference type="PIRSR" id="PIRSR620019-1"/>
    </source>
</evidence>
<keyword evidence="5" id="KW-0808">Transferase</keyword>
<dbReference type="SUPFAM" id="SSF51161">
    <property type="entry name" value="Trimeric LpxA-like enzymes"/>
    <property type="match status" value="1"/>
</dbReference>
<dbReference type="Gene3D" id="2.160.10.10">
    <property type="entry name" value="Hexapeptide repeat proteins"/>
    <property type="match status" value="1"/>
</dbReference>
<sequence length="269" mass="26074">MNDRPDAAGLAPAAGDGPPTAGWVVFGAGGHARSVVDVLERLGASVVAVVGDAGGRAWPVDVLEDEDAGIERVVTEGLHAVVAIGSSEARLAVLGRLRTAAQRARTAAAAPSTESGAEVPSSVQNVPARSAQSTGGGDEVAPAVVAATATVAVGVELGPGTVVLEHAHVGPGSRLGAGVIVNTGAIVEHDCVVGEGSHVAPGAVLLGAARIGARSFVGSGARILPGVALGAGVTVGAGAVVTRSAPDGQTMVGVPARSAHQRLGRGTSQ</sequence>
<dbReference type="InterPro" id="IPR050179">
    <property type="entry name" value="Trans_hexapeptide_repeat"/>
</dbReference>
<feature type="binding site" evidence="2">
    <location>
        <position position="198"/>
    </location>
    <ligand>
        <name>acetyl-CoA</name>
        <dbReference type="ChEBI" id="CHEBI:57288"/>
    </ligand>
</feature>
<dbReference type="STRING" id="710696.Intca_1260"/>
<gene>
    <name evidence="5" type="ordered locus">Intca_1260</name>
</gene>
<feature type="compositionally biased region" description="Polar residues" evidence="3">
    <location>
        <begin position="121"/>
        <end position="133"/>
    </location>
</feature>
<evidence type="ECO:0000313" key="6">
    <source>
        <dbReference type="Proteomes" id="UP000008914"/>
    </source>
</evidence>
<dbReference type="InterPro" id="IPR020019">
    <property type="entry name" value="AcTrfase_PglD-like"/>
</dbReference>